<name>A0A1T5BC30_9FLAO</name>
<proteinExistence type="predicted"/>
<dbReference type="STRING" id="561365.SAMN05660866_01515"/>
<evidence type="ECO:0000313" key="3">
    <source>
        <dbReference type="Proteomes" id="UP000190339"/>
    </source>
</evidence>
<keyword evidence="1" id="KW-1133">Transmembrane helix</keyword>
<protein>
    <submittedName>
        <fullName evidence="2">Uncharacterized protein</fullName>
    </submittedName>
</protein>
<dbReference type="EMBL" id="FUYL01000004">
    <property type="protein sequence ID" value="SKB44550.1"/>
    <property type="molecule type" value="Genomic_DNA"/>
</dbReference>
<keyword evidence="3" id="KW-1185">Reference proteome</keyword>
<feature type="transmembrane region" description="Helical" evidence="1">
    <location>
        <begin position="121"/>
        <end position="140"/>
    </location>
</feature>
<dbReference type="AlphaFoldDB" id="A0A1T5BC30"/>
<reference evidence="3" key="1">
    <citation type="submission" date="2017-02" db="EMBL/GenBank/DDBJ databases">
        <authorList>
            <person name="Varghese N."/>
            <person name="Submissions S."/>
        </authorList>
    </citation>
    <scope>NUCLEOTIDE SEQUENCE [LARGE SCALE GENOMIC DNA]</scope>
    <source>
        <strain evidence="3">DSM 23546</strain>
    </source>
</reference>
<evidence type="ECO:0000313" key="2">
    <source>
        <dbReference type="EMBL" id="SKB44550.1"/>
    </source>
</evidence>
<keyword evidence="1" id="KW-0812">Transmembrane</keyword>
<gene>
    <name evidence="2" type="ORF">SAMN05660866_01515</name>
</gene>
<keyword evidence="1" id="KW-0472">Membrane</keyword>
<dbReference type="Proteomes" id="UP000190339">
    <property type="component" value="Unassembled WGS sequence"/>
</dbReference>
<accession>A0A1T5BC30</accession>
<sequence>MILGYKSCFVYVAVILKLYFNGMKRVIIKDIVEKVFDKAKSECAGDSKNALCNHISKSIDLSSKTLERLYDKYFDEKSNVGKQSEHTINMLCQYLNFGSYADYVQKNGGERIEIVRKKNRILLSSIGLVLLAGSILFFVYNKDGEEKLLKNGECMVWIQNHFEKVDCAVSYKGKVVPLDPLRLTNFEKTPVGLTTDFFDEVTNEPLIWYFKKGNDEIEYFTAPGLHPINGSTLKAITPYIIDKYVPKHIYNENSFVQP</sequence>
<evidence type="ECO:0000256" key="1">
    <source>
        <dbReference type="SAM" id="Phobius"/>
    </source>
</evidence>
<organism evidence="2 3">
    <name type="scientific">Maribacter arcticus</name>
    <dbReference type="NCBI Taxonomy" id="561365"/>
    <lineage>
        <taxon>Bacteria</taxon>
        <taxon>Pseudomonadati</taxon>
        <taxon>Bacteroidota</taxon>
        <taxon>Flavobacteriia</taxon>
        <taxon>Flavobacteriales</taxon>
        <taxon>Flavobacteriaceae</taxon>
        <taxon>Maribacter</taxon>
    </lineage>
</organism>